<proteinExistence type="predicted"/>
<keyword evidence="3" id="KW-1185">Reference proteome</keyword>
<dbReference type="AlphaFoldDB" id="A0A9P4TTJ8"/>
<gene>
    <name evidence="2" type="ORF">EJ08DRAFT_665765</name>
</gene>
<protein>
    <submittedName>
        <fullName evidence="2">Uncharacterized protein</fullName>
    </submittedName>
</protein>
<name>A0A9P4TTJ8_9PEZI</name>
<feature type="chain" id="PRO_5040109506" evidence="1">
    <location>
        <begin position="22"/>
        <end position="132"/>
    </location>
</feature>
<dbReference type="Proteomes" id="UP000800235">
    <property type="component" value="Unassembled WGS sequence"/>
</dbReference>
<feature type="signal peptide" evidence="1">
    <location>
        <begin position="1"/>
        <end position="21"/>
    </location>
</feature>
<evidence type="ECO:0000256" key="1">
    <source>
        <dbReference type="SAM" id="SignalP"/>
    </source>
</evidence>
<comment type="caution">
    <text evidence="2">The sequence shown here is derived from an EMBL/GenBank/DDBJ whole genome shotgun (WGS) entry which is preliminary data.</text>
</comment>
<reference evidence="2" key="1">
    <citation type="journal article" date="2020" name="Stud. Mycol.">
        <title>101 Dothideomycetes genomes: a test case for predicting lifestyles and emergence of pathogens.</title>
        <authorList>
            <person name="Haridas S."/>
            <person name="Albert R."/>
            <person name="Binder M."/>
            <person name="Bloem J."/>
            <person name="Labutti K."/>
            <person name="Salamov A."/>
            <person name="Andreopoulos B."/>
            <person name="Baker S."/>
            <person name="Barry K."/>
            <person name="Bills G."/>
            <person name="Bluhm B."/>
            <person name="Cannon C."/>
            <person name="Castanera R."/>
            <person name="Culley D."/>
            <person name="Daum C."/>
            <person name="Ezra D."/>
            <person name="Gonzalez J."/>
            <person name="Henrissat B."/>
            <person name="Kuo A."/>
            <person name="Liang C."/>
            <person name="Lipzen A."/>
            <person name="Lutzoni F."/>
            <person name="Magnuson J."/>
            <person name="Mondo S."/>
            <person name="Nolan M."/>
            <person name="Ohm R."/>
            <person name="Pangilinan J."/>
            <person name="Park H.-J."/>
            <person name="Ramirez L."/>
            <person name="Alfaro M."/>
            <person name="Sun H."/>
            <person name="Tritt A."/>
            <person name="Yoshinaga Y."/>
            <person name="Zwiers L.-H."/>
            <person name="Turgeon B."/>
            <person name="Goodwin S."/>
            <person name="Spatafora J."/>
            <person name="Crous P."/>
            <person name="Grigoriev I."/>
        </authorList>
    </citation>
    <scope>NUCLEOTIDE SEQUENCE</scope>
    <source>
        <strain evidence="2">CBS 130266</strain>
    </source>
</reference>
<keyword evidence="1" id="KW-0732">Signal</keyword>
<accession>A0A9P4TTJ8</accession>
<dbReference type="EMBL" id="MU007114">
    <property type="protein sequence ID" value="KAF2420009.1"/>
    <property type="molecule type" value="Genomic_DNA"/>
</dbReference>
<organism evidence="2 3">
    <name type="scientific">Tothia fuscella</name>
    <dbReference type="NCBI Taxonomy" id="1048955"/>
    <lineage>
        <taxon>Eukaryota</taxon>
        <taxon>Fungi</taxon>
        <taxon>Dikarya</taxon>
        <taxon>Ascomycota</taxon>
        <taxon>Pezizomycotina</taxon>
        <taxon>Dothideomycetes</taxon>
        <taxon>Pleosporomycetidae</taxon>
        <taxon>Venturiales</taxon>
        <taxon>Cylindrosympodiaceae</taxon>
        <taxon>Tothia</taxon>
    </lineage>
</organism>
<evidence type="ECO:0000313" key="3">
    <source>
        <dbReference type="Proteomes" id="UP000800235"/>
    </source>
</evidence>
<sequence>MFGKATIAGLFIALLTPSAYSSPYTKHSLLIEDDKTDNTTLTKRDGPTFGLTDFSKCLRSKQPDCHTRRPWNRMNILSLTAKATHYQDFFHESGTNSLSITCKDGETHPSALDVPLWRPITALCMFFMHHAV</sequence>
<evidence type="ECO:0000313" key="2">
    <source>
        <dbReference type="EMBL" id="KAF2420009.1"/>
    </source>
</evidence>